<dbReference type="EC" id="3.1.1.13" evidence="7"/>
<evidence type="ECO:0000256" key="7">
    <source>
        <dbReference type="ARBA" id="ARBA00039150"/>
    </source>
</evidence>
<evidence type="ECO:0000256" key="5">
    <source>
        <dbReference type="ARBA" id="ARBA00022801"/>
    </source>
</evidence>
<dbReference type="GO" id="GO:0019915">
    <property type="term" value="P:lipid storage"/>
    <property type="evidence" value="ECO:0007669"/>
    <property type="project" value="InterPro"/>
</dbReference>
<evidence type="ECO:0000256" key="6">
    <source>
        <dbReference type="ARBA" id="ARBA00031924"/>
    </source>
</evidence>
<dbReference type="SUPFAM" id="SSF53474">
    <property type="entry name" value="alpha/beta-Hydrolases"/>
    <property type="match status" value="1"/>
</dbReference>
<dbReference type="Proteomes" id="UP001231518">
    <property type="component" value="Chromosome 20"/>
</dbReference>
<dbReference type="PANTHER" id="PTHR13390">
    <property type="entry name" value="LIPASE"/>
    <property type="match status" value="1"/>
</dbReference>
<evidence type="ECO:0000256" key="8">
    <source>
        <dbReference type="ARBA" id="ARBA00049527"/>
    </source>
</evidence>
<dbReference type="InterPro" id="IPR019363">
    <property type="entry name" value="LDAH"/>
</dbReference>
<evidence type="ECO:0000313" key="10">
    <source>
        <dbReference type="Proteomes" id="UP001231518"/>
    </source>
</evidence>
<evidence type="ECO:0000256" key="4">
    <source>
        <dbReference type="ARBA" id="ARBA00022677"/>
    </source>
</evidence>
<sequence>MYITKHLNKVETRLITFGDPFQCRSEVIVVITGSPGIPEFYREFAEQLHRCTQLPVCVVGHAGHDEIKDEKEKYPRTWTLYNTEGQIEHKLDLLNNYFDKRAKLHVIGHSIGAWMLMELLHKNDHLIERLSSVNLLFPTLQNFSSTKNGKLDLKKFKPYVTLKQVNVEHAFVLRSSALVANIVGNLIVNGNTVMPCKNLELLK</sequence>
<dbReference type="PANTHER" id="PTHR13390:SF0">
    <property type="entry name" value="LIPID DROPLET-ASSOCIATED HYDROLASE"/>
    <property type="match status" value="1"/>
</dbReference>
<comment type="catalytic activity">
    <reaction evidence="8">
        <text>a cholesterol ester + H2O = cholesterol + a fatty acid + H(+)</text>
        <dbReference type="Rhea" id="RHEA:36403"/>
        <dbReference type="ChEBI" id="CHEBI:15377"/>
        <dbReference type="ChEBI" id="CHEBI:15378"/>
        <dbReference type="ChEBI" id="CHEBI:16113"/>
        <dbReference type="ChEBI" id="CHEBI:17002"/>
        <dbReference type="ChEBI" id="CHEBI:28868"/>
        <dbReference type="EC" id="3.1.1.13"/>
    </reaction>
    <physiologicalReaction direction="left-to-right" evidence="8">
        <dbReference type="Rhea" id="RHEA:36404"/>
    </physiologicalReaction>
</comment>
<comment type="subcellular location">
    <subcellularLocation>
        <location evidence="1">Lipid droplet</location>
    </subcellularLocation>
</comment>
<dbReference type="EMBL" id="JARGEI010000011">
    <property type="protein sequence ID" value="KAJ8723996.1"/>
    <property type="molecule type" value="Genomic_DNA"/>
</dbReference>
<dbReference type="Gene3D" id="3.40.50.1820">
    <property type="entry name" value="alpha/beta hydrolase"/>
    <property type="match status" value="1"/>
</dbReference>
<dbReference type="InterPro" id="IPR029058">
    <property type="entry name" value="AB_hydrolase_fold"/>
</dbReference>
<reference evidence="9" key="1">
    <citation type="submission" date="2023-03" db="EMBL/GenBank/DDBJ databases">
        <title>Chromosome-level genomes of two armyworms, Mythimna separata and Mythimna loreyi, provide insights into the biosynthesis and reception of sex pheromones.</title>
        <authorList>
            <person name="Zhao H."/>
        </authorList>
    </citation>
    <scope>NUCLEOTIDE SEQUENCE</scope>
    <source>
        <strain evidence="9">BeijingLab</strain>
        <tissue evidence="9">Pupa</tissue>
    </source>
</reference>
<dbReference type="GO" id="GO:0004771">
    <property type="term" value="F:sterol ester esterase activity"/>
    <property type="evidence" value="ECO:0007669"/>
    <property type="project" value="UniProtKB-EC"/>
</dbReference>
<organism evidence="9 10">
    <name type="scientific">Mythimna separata</name>
    <name type="common">Oriental armyworm</name>
    <name type="synonym">Pseudaletia separata</name>
    <dbReference type="NCBI Taxonomy" id="271217"/>
    <lineage>
        <taxon>Eukaryota</taxon>
        <taxon>Metazoa</taxon>
        <taxon>Ecdysozoa</taxon>
        <taxon>Arthropoda</taxon>
        <taxon>Hexapoda</taxon>
        <taxon>Insecta</taxon>
        <taxon>Pterygota</taxon>
        <taxon>Neoptera</taxon>
        <taxon>Endopterygota</taxon>
        <taxon>Lepidoptera</taxon>
        <taxon>Glossata</taxon>
        <taxon>Ditrysia</taxon>
        <taxon>Noctuoidea</taxon>
        <taxon>Noctuidae</taxon>
        <taxon>Noctuinae</taxon>
        <taxon>Hadenini</taxon>
        <taxon>Mythimna</taxon>
    </lineage>
</organism>
<dbReference type="Pfam" id="PF10230">
    <property type="entry name" value="LIDHydrolase"/>
    <property type="match status" value="1"/>
</dbReference>
<name>A0AAD7YRV9_MYTSE</name>
<gene>
    <name evidence="9" type="ORF">PYW07_007976</name>
</gene>
<evidence type="ECO:0000256" key="2">
    <source>
        <dbReference type="ARBA" id="ARBA00008300"/>
    </source>
</evidence>
<comment type="similarity">
    <text evidence="2">Belongs to the AB hydrolase superfamily. LDAH family.</text>
</comment>
<evidence type="ECO:0000313" key="9">
    <source>
        <dbReference type="EMBL" id="KAJ8723996.1"/>
    </source>
</evidence>
<keyword evidence="10" id="KW-1185">Reference proteome</keyword>
<comment type="caution">
    <text evidence="9">The sequence shown here is derived from an EMBL/GenBank/DDBJ whole genome shotgun (WGS) entry which is preliminary data.</text>
</comment>
<keyword evidence="4" id="KW-0551">Lipid droplet</keyword>
<dbReference type="GO" id="GO:0005811">
    <property type="term" value="C:lipid droplet"/>
    <property type="evidence" value="ECO:0007669"/>
    <property type="project" value="UniProtKB-SubCell"/>
</dbReference>
<evidence type="ECO:0000256" key="3">
    <source>
        <dbReference type="ARBA" id="ARBA00019242"/>
    </source>
</evidence>
<evidence type="ECO:0000256" key="1">
    <source>
        <dbReference type="ARBA" id="ARBA00004502"/>
    </source>
</evidence>
<proteinExistence type="inferred from homology"/>
<protein>
    <recommendedName>
        <fullName evidence="3">Lipid droplet-associated hydrolase</fullName>
        <ecNumber evidence="7">3.1.1.13</ecNumber>
    </recommendedName>
    <alternativeName>
        <fullName evidence="6">Lipid droplet-associated serine hydrolase</fullName>
    </alternativeName>
</protein>
<accession>A0AAD7YRV9</accession>
<keyword evidence="5" id="KW-0378">Hydrolase</keyword>
<dbReference type="AlphaFoldDB" id="A0AAD7YRV9"/>